<reference evidence="8" key="3">
    <citation type="journal article" date="2013" name="Nucleic Acids Res.">
        <title>The genome of Anopheles darlingi, the main neotropical malaria vector.</title>
        <authorList>
            <person name="Marinotti O."/>
            <person name="Cerqueira G.C."/>
            <person name="de Almeida L.G."/>
            <person name="Ferro M.I."/>
            <person name="Loreto E.L."/>
            <person name="Zaha A."/>
            <person name="Teixeira S.M."/>
            <person name="Wespiser A.R."/>
            <person name="Almeida E Silva A."/>
            <person name="Schlindwein A.D."/>
            <person name="Pacheco A.C."/>
            <person name="Silva A.L."/>
            <person name="Graveley B.R."/>
            <person name="Walenz B.P."/>
            <person name="Lima Bde A."/>
            <person name="Ribeiro C.A."/>
            <person name="Nunes-Silva C.G."/>
            <person name="de Carvalho C.R."/>
            <person name="Soares C.M."/>
            <person name="de Menezes C.B."/>
            <person name="Matiolli C."/>
            <person name="Caffrey D."/>
            <person name="Araujo D.A."/>
            <person name="de Oliveira D.M."/>
            <person name="Golenbock D."/>
            <person name="Grisard E.C."/>
            <person name="Fantinatti-Garboggini F."/>
            <person name="de Carvalho F.M."/>
            <person name="Barcellos F.G."/>
            <person name="Prosdocimi F."/>
            <person name="May G."/>
            <person name="Azevedo Junior G.M."/>
            <person name="Guimaraes G.M."/>
            <person name="Goldman G.H."/>
            <person name="Padilha I.Q."/>
            <person name="Batista Jda S."/>
            <person name="Ferro J.A."/>
            <person name="Ribeiro J.M."/>
            <person name="Fietto J.L."/>
            <person name="Dabbas K.M."/>
            <person name="Cerdeira L."/>
            <person name="Agnez-Lima L.F."/>
            <person name="Brocchi M."/>
            <person name="de Carvalho M.O."/>
            <person name="Teixeira Mde M."/>
            <person name="Diniz Maia Mde M."/>
            <person name="Goldman M.H."/>
            <person name="Cruz Schneider M.P."/>
            <person name="Felipe M.S."/>
            <person name="Hungria M."/>
            <person name="Nicolas M.F."/>
            <person name="Pereira M."/>
            <person name="Montes M.A."/>
            <person name="Cantao M.E."/>
            <person name="Vincentz M."/>
            <person name="Rafael M.S."/>
            <person name="Silverman N."/>
            <person name="Stoco P.H."/>
            <person name="Souza R.C."/>
            <person name="Vicentini R."/>
            <person name="Gazzinelli R.T."/>
            <person name="Neves Rde O."/>
            <person name="Silva R."/>
            <person name="Astolfi-Filho S."/>
            <person name="Maciel T.E."/>
            <person name="Urmenyi T.P."/>
            <person name="Tadei W.P."/>
            <person name="Camargo E.P."/>
            <person name="de Vasconcelos A.T."/>
        </authorList>
    </citation>
    <scope>NUCLEOTIDE SEQUENCE</scope>
</reference>
<feature type="domain" description="LIM zinc-binding" evidence="6">
    <location>
        <begin position="594"/>
        <end position="653"/>
    </location>
</feature>
<evidence type="ECO:0000313" key="9">
    <source>
        <dbReference type="EnsemblMetazoa" id="ADAC006278-PA"/>
    </source>
</evidence>
<evidence type="ECO:0000256" key="2">
    <source>
        <dbReference type="ARBA" id="ARBA00022833"/>
    </source>
</evidence>
<dbReference type="eggNOG" id="KOG1044">
    <property type="taxonomic scope" value="Eukaryota"/>
</dbReference>
<dbReference type="PROSITE" id="PS50023">
    <property type="entry name" value="LIM_DOMAIN_2"/>
    <property type="match status" value="3"/>
</dbReference>
<evidence type="ECO:0000259" key="6">
    <source>
        <dbReference type="PROSITE" id="PS50023"/>
    </source>
</evidence>
<proteinExistence type="predicted"/>
<feature type="compositionally biased region" description="Basic and acidic residues" evidence="5">
    <location>
        <begin position="887"/>
        <end position="899"/>
    </location>
</feature>
<dbReference type="GO" id="GO:0030032">
    <property type="term" value="P:lamellipodium assembly"/>
    <property type="evidence" value="ECO:0007669"/>
    <property type="project" value="TreeGrafter"/>
</dbReference>
<dbReference type="VEuPathDB" id="VectorBase:ADAC006278"/>
<keyword evidence="2 4" id="KW-0862">Zinc</keyword>
<reference evidence="8 10" key="1">
    <citation type="journal article" date="2010" name="BMC Genomics">
        <title>Combination of measures distinguishes pre-miRNAs from other stem-loops in the genome of the newly sequenced Anopheles darlingi.</title>
        <authorList>
            <person name="Mendes N.D."/>
            <person name="Freitas A.T."/>
            <person name="Vasconcelos A.T."/>
            <person name="Sagot M.F."/>
        </authorList>
    </citation>
    <scope>NUCLEOTIDE SEQUENCE</scope>
</reference>
<keyword evidence="3 4" id="KW-0440">LIM domain</keyword>
<feature type="compositionally biased region" description="Basic and acidic residues" evidence="5">
    <location>
        <begin position="908"/>
        <end position="917"/>
    </location>
</feature>
<dbReference type="STRING" id="43151.W5JD97"/>
<feature type="region of interest" description="Disordered" evidence="5">
    <location>
        <begin position="512"/>
        <end position="592"/>
    </location>
</feature>
<dbReference type="GO" id="GO:0051015">
    <property type="term" value="F:actin filament binding"/>
    <property type="evidence" value="ECO:0007669"/>
    <property type="project" value="TreeGrafter"/>
</dbReference>
<dbReference type="EMBL" id="ADMH02001568">
    <property type="protein sequence ID" value="ETN62046.1"/>
    <property type="molecule type" value="Genomic_DNA"/>
</dbReference>
<name>W5JD97_ANODA</name>
<dbReference type="Gene3D" id="1.10.950.10">
    <property type="entry name" value="Villin headpiece domain"/>
    <property type="match status" value="1"/>
</dbReference>
<dbReference type="PANTHER" id="PTHR24213">
    <property type="entry name" value="ACTIN-BINDING LIM PROTEIN"/>
    <property type="match status" value="1"/>
</dbReference>
<dbReference type="GO" id="GO:0015629">
    <property type="term" value="C:actin cytoskeleton"/>
    <property type="evidence" value="ECO:0007669"/>
    <property type="project" value="TreeGrafter"/>
</dbReference>
<dbReference type="OMA" id="MPNVNLQ"/>
<feature type="compositionally biased region" description="Polar residues" evidence="5">
    <location>
        <begin position="559"/>
        <end position="568"/>
    </location>
</feature>
<dbReference type="AlphaFoldDB" id="W5JD97"/>
<dbReference type="Pfam" id="PF00412">
    <property type="entry name" value="LIM"/>
    <property type="match status" value="4"/>
</dbReference>
<feature type="region of interest" description="Disordered" evidence="5">
    <location>
        <begin position="826"/>
        <end position="953"/>
    </location>
</feature>
<dbReference type="FunFam" id="2.10.110.10:FF:000055">
    <property type="entry name" value="Actin binding LIM protein 1"/>
    <property type="match status" value="1"/>
</dbReference>
<dbReference type="FunFam" id="1.10.950.10:FF:000001">
    <property type="entry name" value="actin-binding LIM protein 1 isoform X2"/>
    <property type="match status" value="1"/>
</dbReference>
<dbReference type="VEuPathDB" id="VectorBase:ADAR2_003982"/>
<evidence type="ECO:0000256" key="5">
    <source>
        <dbReference type="SAM" id="MobiDB-lite"/>
    </source>
</evidence>
<dbReference type="Gene3D" id="2.10.110.10">
    <property type="entry name" value="Cysteine Rich Protein"/>
    <property type="match status" value="4"/>
</dbReference>
<evidence type="ECO:0000259" key="7">
    <source>
        <dbReference type="PROSITE" id="PS51089"/>
    </source>
</evidence>
<feature type="compositionally biased region" description="Basic and acidic residues" evidence="5">
    <location>
        <begin position="548"/>
        <end position="558"/>
    </location>
</feature>
<protein>
    <submittedName>
        <fullName evidence="8">Ablim</fullName>
    </submittedName>
</protein>
<dbReference type="CDD" id="cd09329">
    <property type="entry name" value="LIM3_abLIM"/>
    <property type="match status" value="1"/>
</dbReference>
<keyword evidence="10" id="KW-1185">Reference proteome</keyword>
<keyword evidence="1 4" id="KW-0479">Metal-binding</keyword>
<dbReference type="FunCoup" id="W5JD97">
    <property type="interactions" value="216"/>
</dbReference>
<feature type="domain" description="LIM zinc-binding" evidence="6">
    <location>
        <begin position="391"/>
        <end position="450"/>
    </location>
</feature>
<dbReference type="SMART" id="SM00153">
    <property type="entry name" value="VHP"/>
    <property type="match status" value="1"/>
</dbReference>
<reference evidence="9" key="4">
    <citation type="submission" date="2015-06" db="UniProtKB">
        <authorList>
            <consortium name="EnsemblMetazoa"/>
        </authorList>
    </citation>
    <scope>IDENTIFICATION</scope>
</reference>
<dbReference type="SMART" id="SM00132">
    <property type="entry name" value="LIM"/>
    <property type="match status" value="4"/>
</dbReference>
<dbReference type="HOGENOM" id="CLU_001357_12_2_1"/>
<dbReference type="PANTHER" id="PTHR24213:SF9">
    <property type="entry name" value="UNCOORDINATED 115A, ISOFORM B-RELATED"/>
    <property type="match status" value="1"/>
</dbReference>
<dbReference type="InterPro" id="IPR036886">
    <property type="entry name" value="Villin_headpiece_dom_sf"/>
</dbReference>
<dbReference type="Pfam" id="PF02209">
    <property type="entry name" value="VHP"/>
    <property type="match status" value="1"/>
</dbReference>
<feature type="domain" description="HP" evidence="7">
    <location>
        <begin position="1149"/>
        <end position="1214"/>
    </location>
</feature>
<dbReference type="GO" id="GO:0007010">
    <property type="term" value="P:cytoskeleton organization"/>
    <property type="evidence" value="ECO:0007669"/>
    <property type="project" value="InterPro"/>
</dbReference>
<dbReference type="EnsemblMetazoa" id="ADAC006278-RA">
    <property type="protein sequence ID" value="ADAC006278-PA"/>
    <property type="gene ID" value="ADAC006278"/>
</dbReference>
<dbReference type="CDD" id="cd09327">
    <property type="entry name" value="LIM1_abLIM"/>
    <property type="match status" value="1"/>
</dbReference>
<dbReference type="SUPFAM" id="SSF57716">
    <property type="entry name" value="Glucocorticoid receptor-like (DNA-binding domain)"/>
    <property type="match status" value="5"/>
</dbReference>
<dbReference type="InterPro" id="IPR003128">
    <property type="entry name" value="Villin_headpiece"/>
</dbReference>
<feature type="compositionally biased region" description="Low complexity" evidence="5">
    <location>
        <begin position="831"/>
        <end position="841"/>
    </location>
</feature>
<sequence length="1214" mass="134129">MVYIRDIDGGFGSGKCHHEFLAMEHGRCFNRDNFVIGSLSGSDTRPDMGMWSDKIYSLVPNVPVSATSNDTTQTSNDTTVTNGTDNQAEVHAISESVDQQNSTEPSTVPTLIEGVKGEDLSLEGGRSEETIIVNDSPAFGPLGPAIVQVQHHDIQEHDRQDMMQQGLARGTIIEPGNRRLGGGNVTPNATTEASEDNTGVQRMPPISGFEPGSDWAYNQPKKVIPTLIKVAPPTTSNNTTIANGTTATNGTDDDAYVHAFSVNVDGQKSNSTQPSEMSPLVEEIEDEDSLLESASFEETIIVNYSPVLGPLGPGVDQTQHHDIKEQDRQDMMHQGLGQGSMIAYGMGRMGQGNATANATTEATAASLAPGNNTKIGVRGGPPYRGQQTHKIQCSKCQKKCSGEVLRVSDRYFHKTCFQCTKCNKSLATGGFFSKDGLYYCTLDYQKNFGTKCAACNQYVEGEVVSTMGNTYHQKCFTCSKCKQPFKSGSKVTNTGKEVLCEGCVKSPPVSGVGGGGPIASPPQTQVGQGGQGPSATVSPKSQQSARAIEQKQEHRTIKEFTSSPTRAATLQHHQETVKKQQQMLQNGGKQPDPNECAGCRQQLKEGQALIALDRQWHIWCFKCNACGTTLNGEYMGKDGVPYCEKDFQKSFGVKCAHCNRYISGKVLQAGDNHHFHPTCARCTKCGDPFGDGEEMYLQGGAIWHPRCGPGPSSEGGILNGVDTNGFNTETEFDRTSTSAMSEIQFTYRSQTPSVNGSVYSPYTHRKYHRTTSPGLILREYKNQGYEDVARIYTYSYLTEEPGYLRRPIEPYDRAPVSPHFHRPVQQYSAMSSGTRSGSGSRSHSRSRSAMKVLVDSIRSETPRPKSPGMNNEEPIELSHYPAAKKPPPGEKPKIERDDFPAPPYPYTDPERRRRYSDSYKGVPESDDEVDHAANNKENVTDKRHNKEEEELRKLKSSGMGTVILKDLQEKKRYEHWKQENLDPRNASRTPSAAKEPTYRMRYESPVGASPSRNLDHQKPFYEEEFERSTSYRGSVGRAIGNATSYNAIHSYRSPPKPGYGFKTSTLPPSLRNGYSSDFSFSGLGDKTHSTEFSCGKSDISGDSITDGDRRALGAEIPASSTYSGALSYHYPQQPTRRSLPNMAHSMLVHEPAKIYPYHLLLITNYRLPSDVDRCNLERHLSDVEFEAILQFTRSEFYRLPQWKRNDIKRRARLF</sequence>
<dbReference type="InterPro" id="IPR001781">
    <property type="entry name" value="Znf_LIM"/>
</dbReference>
<feature type="compositionally biased region" description="Basic and acidic residues" evidence="5">
    <location>
        <begin position="930"/>
        <end position="953"/>
    </location>
</feature>
<evidence type="ECO:0000256" key="3">
    <source>
        <dbReference type="ARBA" id="ARBA00023038"/>
    </source>
</evidence>
<feature type="compositionally biased region" description="Polar residues" evidence="5">
    <location>
        <begin position="579"/>
        <end position="588"/>
    </location>
</feature>
<feature type="compositionally biased region" description="Polar residues" evidence="5">
    <location>
        <begin position="185"/>
        <end position="200"/>
    </location>
</feature>
<evidence type="ECO:0000256" key="1">
    <source>
        <dbReference type="ARBA" id="ARBA00022723"/>
    </source>
</evidence>
<evidence type="ECO:0000313" key="8">
    <source>
        <dbReference type="EMBL" id="ETN62046.1"/>
    </source>
</evidence>
<dbReference type="VEuPathDB" id="VectorBase:ADAR2_004008"/>
<evidence type="ECO:0000256" key="4">
    <source>
        <dbReference type="PROSITE-ProRule" id="PRU00125"/>
    </source>
</evidence>
<dbReference type="CDD" id="cd09328">
    <property type="entry name" value="LIM2_abLIM"/>
    <property type="match status" value="1"/>
</dbReference>
<dbReference type="CDD" id="cd09330">
    <property type="entry name" value="LIM4_abLIM"/>
    <property type="match status" value="1"/>
</dbReference>
<reference evidence="8" key="2">
    <citation type="submission" date="2010-05" db="EMBL/GenBank/DDBJ databases">
        <authorList>
            <person name="Almeida L.G."/>
            <person name="Nicolas M.F."/>
            <person name="Souza R.C."/>
            <person name="Vasconcelos A.T.R."/>
        </authorList>
    </citation>
    <scope>NUCLEOTIDE SEQUENCE</scope>
</reference>
<dbReference type="Proteomes" id="UP000000673">
    <property type="component" value="Unassembled WGS sequence"/>
</dbReference>
<feature type="domain" description="LIM zinc-binding" evidence="6">
    <location>
        <begin position="451"/>
        <end position="510"/>
    </location>
</feature>
<dbReference type="GO" id="GO:0046872">
    <property type="term" value="F:metal ion binding"/>
    <property type="evidence" value="ECO:0007669"/>
    <property type="project" value="UniProtKB-KW"/>
</dbReference>
<dbReference type="SUPFAM" id="SSF47050">
    <property type="entry name" value="VHP, Villin headpiece domain"/>
    <property type="match status" value="1"/>
</dbReference>
<dbReference type="FunFam" id="2.10.110.10:FF:000099">
    <property type="entry name" value="Uncoordinated 115a, isoform B"/>
    <property type="match status" value="1"/>
</dbReference>
<dbReference type="PROSITE" id="PS51089">
    <property type="entry name" value="HP"/>
    <property type="match status" value="1"/>
</dbReference>
<organism evidence="8">
    <name type="scientific">Anopheles darlingi</name>
    <name type="common">Mosquito</name>
    <dbReference type="NCBI Taxonomy" id="43151"/>
    <lineage>
        <taxon>Eukaryota</taxon>
        <taxon>Metazoa</taxon>
        <taxon>Ecdysozoa</taxon>
        <taxon>Arthropoda</taxon>
        <taxon>Hexapoda</taxon>
        <taxon>Insecta</taxon>
        <taxon>Pterygota</taxon>
        <taxon>Neoptera</taxon>
        <taxon>Endopterygota</taxon>
        <taxon>Diptera</taxon>
        <taxon>Nematocera</taxon>
        <taxon>Culicoidea</taxon>
        <taxon>Culicidae</taxon>
        <taxon>Anophelinae</taxon>
        <taxon>Anopheles</taxon>
    </lineage>
</organism>
<feature type="compositionally biased region" description="Polar residues" evidence="5">
    <location>
        <begin position="534"/>
        <end position="545"/>
    </location>
</feature>
<dbReference type="PROSITE" id="PS00478">
    <property type="entry name" value="LIM_DOMAIN_1"/>
    <property type="match status" value="2"/>
</dbReference>
<dbReference type="FunFam" id="2.10.110.10:FF:000075">
    <property type="entry name" value="Actin-binding lim protein 1"/>
    <property type="match status" value="1"/>
</dbReference>
<feature type="region of interest" description="Disordered" evidence="5">
    <location>
        <begin position="173"/>
        <end position="203"/>
    </location>
</feature>
<evidence type="ECO:0000313" key="10">
    <source>
        <dbReference type="Proteomes" id="UP000000673"/>
    </source>
</evidence>
<dbReference type="InterPro" id="IPR051618">
    <property type="entry name" value="Actin-binding_LIM"/>
</dbReference>
<accession>W5JD97</accession>
<gene>
    <name evidence="8" type="ORF">AND_006278</name>
</gene>